<dbReference type="InterPro" id="IPR029020">
    <property type="entry name" value="Ammonium/urea_transptr"/>
</dbReference>
<evidence type="ECO:0000313" key="11">
    <source>
        <dbReference type="Proteomes" id="UP000235965"/>
    </source>
</evidence>
<dbReference type="PANTHER" id="PTHR11730:SF6">
    <property type="entry name" value="AMMONIUM TRANSPORTER"/>
    <property type="match status" value="1"/>
</dbReference>
<keyword evidence="7" id="KW-0924">Ammonia transport</keyword>
<dbReference type="InterPro" id="IPR024041">
    <property type="entry name" value="NH4_transpt_AmtB-like_dom"/>
</dbReference>
<evidence type="ECO:0000256" key="7">
    <source>
        <dbReference type="ARBA" id="ARBA00023177"/>
    </source>
</evidence>
<evidence type="ECO:0000256" key="6">
    <source>
        <dbReference type="ARBA" id="ARBA00023136"/>
    </source>
</evidence>
<evidence type="ECO:0000259" key="9">
    <source>
        <dbReference type="Pfam" id="PF00909"/>
    </source>
</evidence>
<accession>A0A2J7QCB1</accession>
<keyword evidence="3" id="KW-0813">Transport</keyword>
<dbReference type="GO" id="GO:0005886">
    <property type="term" value="C:plasma membrane"/>
    <property type="evidence" value="ECO:0007669"/>
    <property type="project" value="TreeGrafter"/>
</dbReference>
<dbReference type="InParanoid" id="A0A2J7QCB1"/>
<proteinExistence type="inferred from homology"/>
<keyword evidence="4 8" id="KW-0812">Transmembrane</keyword>
<dbReference type="GO" id="GO:0008519">
    <property type="term" value="F:ammonium channel activity"/>
    <property type="evidence" value="ECO:0007669"/>
    <property type="project" value="InterPro"/>
</dbReference>
<evidence type="ECO:0000256" key="5">
    <source>
        <dbReference type="ARBA" id="ARBA00022989"/>
    </source>
</evidence>
<dbReference type="PANTHER" id="PTHR11730">
    <property type="entry name" value="AMMONIUM TRANSPORTER"/>
    <property type="match status" value="1"/>
</dbReference>
<feature type="transmembrane region" description="Helical" evidence="8">
    <location>
        <begin position="214"/>
        <end position="237"/>
    </location>
</feature>
<evidence type="ECO:0000256" key="8">
    <source>
        <dbReference type="SAM" id="Phobius"/>
    </source>
</evidence>
<dbReference type="Pfam" id="PF00909">
    <property type="entry name" value="Ammonium_transp"/>
    <property type="match status" value="1"/>
</dbReference>
<evidence type="ECO:0000313" key="10">
    <source>
        <dbReference type="EMBL" id="PNF26226.1"/>
    </source>
</evidence>
<dbReference type="Proteomes" id="UP000235965">
    <property type="component" value="Unassembled WGS sequence"/>
</dbReference>
<evidence type="ECO:0000256" key="4">
    <source>
        <dbReference type="ARBA" id="ARBA00022692"/>
    </source>
</evidence>
<dbReference type="STRING" id="105785.A0A2J7QCB1"/>
<feature type="transmembrane region" description="Helical" evidence="8">
    <location>
        <begin position="276"/>
        <end position="294"/>
    </location>
</feature>
<feature type="transmembrane region" description="Helical" evidence="8">
    <location>
        <begin position="138"/>
        <end position="155"/>
    </location>
</feature>
<reference evidence="10 11" key="1">
    <citation type="submission" date="2017-12" db="EMBL/GenBank/DDBJ databases">
        <title>Hemimetabolous genomes reveal molecular basis of termite eusociality.</title>
        <authorList>
            <person name="Harrison M.C."/>
            <person name="Jongepier E."/>
            <person name="Robertson H.M."/>
            <person name="Arning N."/>
            <person name="Bitard-Feildel T."/>
            <person name="Chao H."/>
            <person name="Childers C.P."/>
            <person name="Dinh H."/>
            <person name="Doddapaneni H."/>
            <person name="Dugan S."/>
            <person name="Gowin J."/>
            <person name="Greiner C."/>
            <person name="Han Y."/>
            <person name="Hu H."/>
            <person name="Hughes D.S.T."/>
            <person name="Huylmans A.-K."/>
            <person name="Kemena C."/>
            <person name="Kremer L.P.M."/>
            <person name="Lee S.L."/>
            <person name="Lopez-Ezquerra A."/>
            <person name="Mallet L."/>
            <person name="Monroy-Kuhn J.M."/>
            <person name="Moser A."/>
            <person name="Murali S.C."/>
            <person name="Muzny D.M."/>
            <person name="Otani S."/>
            <person name="Piulachs M.-D."/>
            <person name="Poelchau M."/>
            <person name="Qu J."/>
            <person name="Schaub F."/>
            <person name="Wada-Katsumata A."/>
            <person name="Worley K.C."/>
            <person name="Xie Q."/>
            <person name="Ylla G."/>
            <person name="Poulsen M."/>
            <person name="Gibbs R.A."/>
            <person name="Schal C."/>
            <person name="Richards S."/>
            <person name="Belles X."/>
            <person name="Korb J."/>
            <person name="Bornberg-Bauer E."/>
        </authorList>
    </citation>
    <scope>NUCLEOTIDE SEQUENCE [LARGE SCALE GENOMIC DNA]</scope>
    <source>
        <tissue evidence="10">Whole body</tissue>
    </source>
</reference>
<comment type="subcellular location">
    <subcellularLocation>
        <location evidence="1">Membrane</location>
        <topology evidence="1">Multi-pass membrane protein</topology>
    </subcellularLocation>
</comment>
<feature type="transmembrane region" description="Helical" evidence="8">
    <location>
        <begin position="71"/>
        <end position="89"/>
    </location>
</feature>
<dbReference type="OrthoDB" id="534912at2759"/>
<dbReference type="Gene3D" id="1.10.3430.10">
    <property type="entry name" value="Ammonium transporter AmtB like domains"/>
    <property type="match status" value="1"/>
</dbReference>
<comment type="caution">
    <text evidence="10">The sequence shown here is derived from an EMBL/GenBank/DDBJ whole genome shotgun (WGS) entry which is preliminary data.</text>
</comment>
<dbReference type="InterPro" id="IPR018047">
    <property type="entry name" value="Ammonium_transpt_CS"/>
</dbReference>
<organism evidence="10 11">
    <name type="scientific">Cryptotermes secundus</name>
    <dbReference type="NCBI Taxonomy" id="105785"/>
    <lineage>
        <taxon>Eukaryota</taxon>
        <taxon>Metazoa</taxon>
        <taxon>Ecdysozoa</taxon>
        <taxon>Arthropoda</taxon>
        <taxon>Hexapoda</taxon>
        <taxon>Insecta</taxon>
        <taxon>Pterygota</taxon>
        <taxon>Neoptera</taxon>
        <taxon>Polyneoptera</taxon>
        <taxon>Dictyoptera</taxon>
        <taxon>Blattodea</taxon>
        <taxon>Blattoidea</taxon>
        <taxon>Termitoidae</taxon>
        <taxon>Kalotermitidae</taxon>
        <taxon>Cryptotermitinae</taxon>
        <taxon>Cryptotermes</taxon>
    </lineage>
</organism>
<feature type="transmembrane region" description="Helical" evidence="8">
    <location>
        <begin position="301"/>
        <end position="327"/>
    </location>
</feature>
<keyword evidence="6 8" id="KW-0472">Membrane</keyword>
<dbReference type="EMBL" id="NEVH01016290">
    <property type="protein sequence ID" value="PNF26226.1"/>
    <property type="molecule type" value="Genomic_DNA"/>
</dbReference>
<feature type="transmembrane region" description="Helical" evidence="8">
    <location>
        <begin position="27"/>
        <end position="46"/>
    </location>
</feature>
<dbReference type="InterPro" id="IPR036397">
    <property type="entry name" value="RNaseH_sf"/>
</dbReference>
<feature type="transmembrane region" description="Helical" evidence="8">
    <location>
        <begin position="176"/>
        <end position="194"/>
    </location>
</feature>
<gene>
    <name evidence="10" type="ORF">B7P43_G03713</name>
</gene>
<dbReference type="GO" id="GO:0097272">
    <property type="term" value="P:ammonium homeostasis"/>
    <property type="evidence" value="ECO:0007669"/>
    <property type="project" value="TreeGrafter"/>
</dbReference>
<keyword evidence="5 8" id="KW-1133">Transmembrane helix</keyword>
<dbReference type="GO" id="GO:0003676">
    <property type="term" value="F:nucleic acid binding"/>
    <property type="evidence" value="ECO:0007669"/>
    <property type="project" value="InterPro"/>
</dbReference>
<feature type="transmembrane region" description="Helical" evidence="8">
    <location>
        <begin position="96"/>
        <end position="118"/>
    </location>
</feature>
<keyword evidence="11" id="KW-1185">Reference proteome</keyword>
<evidence type="ECO:0000256" key="2">
    <source>
        <dbReference type="ARBA" id="ARBA00005887"/>
    </source>
</evidence>
<protein>
    <recommendedName>
        <fullName evidence="9">Ammonium transporter AmtB-like domain-containing protein</fullName>
    </recommendedName>
</protein>
<feature type="transmembrane region" description="Helical" evidence="8">
    <location>
        <begin position="249"/>
        <end position="270"/>
    </location>
</feature>
<dbReference type="Gene3D" id="3.30.420.10">
    <property type="entry name" value="Ribonuclease H-like superfamily/Ribonuclease H"/>
    <property type="match status" value="1"/>
</dbReference>
<feature type="non-terminal residue" evidence="10">
    <location>
        <position position="1"/>
    </location>
</feature>
<dbReference type="SUPFAM" id="SSF111352">
    <property type="entry name" value="Ammonium transporter"/>
    <property type="match status" value="1"/>
</dbReference>
<sequence length="477" mass="51584">VMQCGFACLEAGAVRSKNTTNIMMKNLMDIFISSVAYWLFGFALAYGEGNSVIGYTHWAGIGIDYGKMANWFFQCIFAATAATIVSGAVAERCNYIAYITYSFVISGFVYPPVTHWVWTEEGWLYKLGYVDFSGCGPIHLIGGVCSFFGALFLGPRLGRFENKFNSSEKEELVGHSVPLTGIGGMILIAGFLAFNGGSIGSMSKPGDQFVIARVIINTILGGSGGSIVMLGMCKLGFGGKSAWSFSLTLNAALAGMVSVCAGADVMAMWASFVSGALMAPLYLGIHYAVLWIKLDDPLDAVAVHFGGGFWGLLSASLFGNGGIVFGASYESGLLLWHRIVGASVIILWGSVWSCLMFGLLKRSGKLRVTEEEELKEKQITFCLQHDNGRPHTSLAITAQIAKCGCTVLPHPPYSQDLAPSDFQDRIRGQHFPNNDAVIAVVRKWLASAGADFYRRGIQALVHRWQKCITNGGDYMEK</sequence>
<evidence type="ECO:0000256" key="1">
    <source>
        <dbReference type="ARBA" id="ARBA00004141"/>
    </source>
</evidence>
<evidence type="ECO:0000256" key="3">
    <source>
        <dbReference type="ARBA" id="ARBA00022448"/>
    </source>
</evidence>
<dbReference type="AlphaFoldDB" id="A0A2J7QCB1"/>
<dbReference type="PROSITE" id="PS01219">
    <property type="entry name" value="AMMONIUM_TRANSP"/>
    <property type="match status" value="1"/>
</dbReference>
<comment type="similarity">
    <text evidence="2">Belongs to the ammonia transporter channel (TC 1.A.11.2) family.</text>
</comment>
<feature type="domain" description="Ammonium transporter AmtB-like" evidence="9">
    <location>
        <begin position="2"/>
        <end position="375"/>
    </location>
</feature>
<name>A0A2J7QCB1_9NEOP</name>
<feature type="transmembrane region" description="Helical" evidence="8">
    <location>
        <begin position="339"/>
        <end position="360"/>
    </location>
</feature>